<evidence type="ECO:0000313" key="4">
    <source>
        <dbReference type="EMBL" id="XDG23513.1"/>
    </source>
</evidence>
<dbReference type="EMBL" id="PP845381">
    <property type="protein sequence ID" value="XDG23497.1"/>
    <property type="molecule type" value="Genomic_RNA"/>
</dbReference>
<proteinExistence type="predicted"/>
<dbReference type="EMBL" id="PP845383">
    <property type="protein sequence ID" value="XDG23529.1"/>
    <property type="molecule type" value="Genomic_RNA"/>
</dbReference>
<accession>A0AB39ACR1</accession>
<evidence type="ECO:0000313" key="5">
    <source>
        <dbReference type="EMBL" id="XDG23529.1"/>
    </source>
</evidence>
<dbReference type="EMBL" id="PP845380">
    <property type="protein sequence ID" value="XDG23481.1"/>
    <property type="molecule type" value="Genomic_RNA"/>
</dbReference>
<dbReference type="EMBL" id="PP845384">
    <property type="protein sequence ID" value="XDG23545.1"/>
    <property type="molecule type" value="Genomic_RNA"/>
</dbReference>
<dbReference type="EMBL" id="PP845379">
    <property type="protein sequence ID" value="XDG23465.1"/>
    <property type="molecule type" value="Genomic_RNA"/>
</dbReference>
<dbReference type="EMBL" id="PP845382">
    <property type="protein sequence ID" value="XDG23513.1"/>
    <property type="molecule type" value="Genomic_RNA"/>
</dbReference>
<name>A0AB39ACR1_9GAMC</name>
<reference evidence="2" key="1">
    <citation type="submission" date="2024-05" db="EMBL/GenBank/DDBJ databases">
        <title>Avian Migration-Mediated Cross-Species Transmission and Recombination Shaping the Diversity of Gammacoronaviruses and Deltacoronaviruses.</title>
        <authorList>
            <person name="Han Y."/>
            <person name="Xu P."/>
            <person name="Xu Y."/>
            <person name="Wang Y."/>
            <person name="Hu J."/>
            <person name="Ma M."/>
            <person name="Li Z."/>
            <person name="Bo S."/>
            <person name="Zhao C."/>
            <person name="Ji L."/>
            <person name="Yuan Y."/>
            <person name="Zhao W."/>
            <person name="Wang J."/>
            <person name="Jin Q."/>
            <person name="Wu Z."/>
            <person name="He G."/>
        </authorList>
    </citation>
    <scope>NUCLEOTIDE SEQUENCE</scope>
    <source>
        <strain evidence="6">AvAc-GammaCoV/SH19-SH14</strain>
        <strain evidence="4">AvAc-GammaCoV/SH20-SH39</strain>
        <strain evidence="2">AvAc-GammaCoV/SH20-SH52</strain>
        <strain evidence="1">AvAc-GammaCoV/SH20-SH54</strain>
        <strain evidence="3">AvAc-GammaCoV/SH20-SH55</strain>
        <strain evidence="5">AvAc-GammaCoV/SH21-SH203</strain>
    </source>
</reference>
<evidence type="ECO:0000313" key="1">
    <source>
        <dbReference type="EMBL" id="XDG23465.1"/>
    </source>
</evidence>
<evidence type="ECO:0000313" key="2">
    <source>
        <dbReference type="EMBL" id="XDG23481.1"/>
    </source>
</evidence>
<evidence type="ECO:0000313" key="6">
    <source>
        <dbReference type="EMBL" id="XDG23545.1"/>
    </source>
</evidence>
<organism evidence="2">
    <name type="scientific">Bird gammacoronavirus AnasCN24</name>
    <dbReference type="NCBI Taxonomy" id="3237959"/>
    <lineage>
        <taxon>Viruses</taxon>
        <taxon>Riboviria</taxon>
        <taxon>Orthornavirae</taxon>
        <taxon>Pisuviricota</taxon>
        <taxon>Pisoniviricetes</taxon>
        <taxon>Nidovirales</taxon>
        <taxon>Cornidovirineae</taxon>
        <taxon>Coronaviridae</taxon>
        <taxon>Orthocoronavirinae</taxon>
        <taxon>Gammacoronavirus</taxon>
    </lineage>
</organism>
<protein>
    <submittedName>
        <fullName evidence="2">Uncharacterized protein</fullName>
    </submittedName>
</protein>
<evidence type="ECO:0000313" key="3">
    <source>
        <dbReference type="EMBL" id="XDG23497.1"/>
    </source>
</evidence>
<sequence>MCKCREYLNLLYGKCSVLRTYNTIVFEDVGINPLCFALTLQEFIFSKQVLLTFVPNKVLVNNVEFEIKAGFVYYNQERVLEKGLFKGKTRSCSV</sequence>